<comment type="similarity">
    <text evidence="1">Belongs to the thioredoxin family.</text>
</comment>
<dbReference type="Proteomes" id="UP000475214">
    <property type="component" value="Unassembled WGS sequence"/>
</dbReference>
<dbReference type="InterPro" id="IPR013766">
    <property type="entry name" value="Thioredoxin_domain"/>
</dbReference>
<reference evidence="5 6" key="1">
    <citation type="submission" date="2020-02" db="EMBL/GenBank/DDBJ databases">
        <authorList>
            <person name="Li X.-J."/>
            <person name="Han X.-M."/>
        </authorList>
    </citation>
    <scope>NUCLEOTIDE SEQUENCE [LARGE SCALE GENOMIC DNA]</scope>
    <source>
        <strain evidence="5 6">CCTCC AB 2017055</strain>
    </source>
</reference>
<evidence type="ECO:0000256" key="1">
    <source>
        <dbReference type="ARBA" id="ARBA00008987"/>
    </source>
</evidence>
<dbReference type="GO" id="GO:0015035">
    <property type="term" value="F:protein-disulfide reductase activity"/>
    <property type="evidence" value="ECO:0007669"/>
    <property type="project" value="TreeGrafter"/>
</dbReference>
<dbReference type="RefSeq" id="WP_163737653.1">
    <property type="nucleotide sequence ID" value="NZ_JAAGOA010000007.1"/>
</dbReference>
<evidence type="ECO:0000313" key="6">
    <source>
        <dbReference type="Proteomes" id="UP000475214"/>
    </source>
</evidence>
<gene>
    <name evidence="5" type="ORF">G1H10_12385</name>
</gene>
<dbReference type="CDD" id="cd02956">
    <property type="entry name" value="ybbN"/>
    <property type="match status" value="1"/>
</dbReference>
<dbReference type="PANTHER" id="PTHR45663">
    <property type="entry name" value="GEO12009P1"/>
    <property type="match status" value="1"/>
</dbReference>
<evidence type="ECO:0000313" key="5">
    <source>
        <dbReference type="EMBL" id="NEE00965.1"/>
    </source>
</evidence>
<dbReference type="GO" id="GO:0005737">
    <property type="term" value="C:cytoplasm"/>
    <property type="evidence" value="ECO:0007669"/>
    <property type="project" value="TreeGrafter"/>
</dbReference>
<dbReference type="Gene3D" id="3.40.30.10">
    <property type="entry name" value="Glutaredoxin"/>
    <property type="match status" value="1"/>
</dbReference>
<keyword evidence="2" id="KW-0676">Redox-active center</keyword>
<feature type="domain" description="Thioredoxin" evidence="4">
    <location>
        <begin position="32"/>
        <end position="159"/>
    </location>
</feature>
<proteinExistence type="inferred from homology"/>
<organism evidence="5 6">
    <name type="scientific">Phytoactinopolyspora halotolerans</name>
    <dbReference type="NCBI Taxonomy" id="1981512"/>
    <lineage>
        <taxon>Bacteria</taxon>
        <taxon>Bacillati</taxon>
        <taxon>Actinomycetota</taxon>
        <taxon>Actinomycetes</taxon>
        <taxon>Jiangellales</taxon>
        <taxon>Jiangellaceae</taxon>
        <taxon>Phytoactinopolyspora</taxon>
    </lineage>
</organism>
<dbReference type="InterPro" id="IPR011990">
    <property type="entry name" value="TPR-like_helical_dom_sf"/>
</dbReference>
<dbReference type="AlphaFoldDB" id="A0A6L9S683"/>
<feature type="compositionally biased region" description="Low complexity" evidence="3">
    <location>
        <begin position="20"/>
        <end position="43"/>
    </location>
</feature>
<dbReference type="EMBL" id="JAAGOA010000007">
    <property type="protein sequence ID" value="NEE00965.1"/>
    <property type="molecule type" value="Genomic_DNA"/>
</dbReference>
<sequence length="321" mass="33095">MNSKSFSRPGAVDLSSLQNAPRGGASASAPPAGAAGQAPTSDAASTGAGGGFLVDVTEATFQAEVINRSASVPVVIDFWATWCQPCKQLSPILEKLAAEYGGRFVLAKIDVDANQQIAASAQVQSIPTVLGVVKGQAIPLFQGALPEADVRRVLDELLNVATQNGVAGRAEPVQGNGAEAAEEVADTRFDAAYEALEAGDLDAAAAAYQAVLNESPADADAKAGLARVELLRRTHGVDAAAARASADADPADVDAQLVAADLELAEGQAEAAFNRLIETVRRTAGDEREQVRTRLVELFEIIGPSDPRVVKARAALASALF</sequence>
<dbReference type="GO" id="GO:0006950">
    <property type="term" value="P:response to stress"/>
    <property type="evidence" value="ECO:0007669"/>
    <property type="project" value="UniProtKB-ARBA"/>
</dbReference>
<protein>
    <submittedName>
        <fullName evidence="5">Tetratricopeptide repeat protein</fullName>
    </submittedName>
</protein>
<dbReference type="PROSITE" id="PS51352">
    <property type="entry name" value="THIOREDOXIN_2"/>
    <property type="match status" value="1"/>
</dbReference>
<comment type="caution">
    <text evidence="5">The sequence shown here is derived from an EMBL/GenBank/DDBJ whole genome shotgun (WGS) entry which is preliminary data.</text>
</comment>
<dbReference type="Pfam" id="PF00085">
    <property type="entry name" value="Thioredoxin"/>
    <property type="match status" value="1"/>
</dbReference>
<dbReference type="Pfam" id="PF14561">
    <property type="entry name" value="TPR_20"/>
    <property type="match status" value="1"/>
</dbReference>
<accession>A0A6L9S683</accession>
<evidence type="ECO:0000259" key="4">
    <source>
        <dbReference type="PROSITE" id="PS51352"/>
    </source>
</evidence>
<evidence type="ECO:0000256" key="2">
    <source>
        <dbReference type="ARBA" id="ARBA00023284"/>
    </source>
</evidence>
<dbReference type="SUPFAM" id="SSF48452">
    <property type="entry name" value="TPR-like"/>
    <property type="match status" value="1"/>
</dbReference>
<feature type="region of interest" description="Disordered" evidence="3">
    <location>
        <begin position="1"/>
        <end position="43"/>
    </location>
</feature>
<dbReference type="SUPFAM" id="SSF52833">
    <property type="entry name" value="Thioredoxin-like"/>
    <property type="match status" value="1"/>
</dbReference>
<keyword evidence="6" id="KW-1185">Reference proteome</keyword>
<name>A0A6L9S683_9ACTN</name>
<dbReference type="Gene3D" id="1.25.40.10">
    <property type="entry name" value="Tetratricopeptide repeat domain"/>
    <property type="match status" value="1"/>
</dbReference>
<dbReference type="InterPro" id="IPR036249">
    <property type="entry name" value="Thioredoxin-like_sf"/>
</dbReference>
<evidence type="ECO:0000256" key="3">
    <source>
        <dbReference type="SAM" id="MobiDB-lite"/>
    </source>
</evidence>
<dbReference type="PANTHER" id="PTHR45663:SF11">
    <property type="entry name" value="GEO12009P1"/>
    <property type="match status" value="1"/>
</dbReference>